<accession>A0A2T0YJB2</accession>
<keyword evidence="2" id="KW-1185">Reference proteome</keyword>
<proteinExistence type="predicted"/>
<evidence type="ECO:0000313" key="1">
    <source>
        <dbReference type="EMBL" id="PRZ15129.1"/>
    </source>
</evidence>
<evidence type="ECO:0000313" key="2">
    <source>
        <dbReference type="Proteomes" id="UP000238217"/>
    </source>
</evidence>
<dbReference type="Proteomes" id="UP000238217">
    <property type="component" value="Unassembled WGS sequence"/>
</dbReference>
<organism evidence="1 2">
    <name type="scientific">Nesterenkonia sandarakina</name>
    <dbReference type="NCBI Taxonomy" id="272918"/>
    <lineage>
        <taxon>Bacteria</taxon>
        <taxon>Bacillati</taxon>
        <taxon>Actinomycetota</taxon>
        <taxon>Actinomycetes</taxon>
        <taxon>Micrococcales</taxon>
        <taxon>Micrococcaceae</taxon>
        <taxon>Nesterenkonia</taxon>
    </lineage>
</organism>
<dbReference type="EMBL" id="PVTY01000009">
    <property type="protein sequence ID" value="PRZ15129.1"/>
    <property type="molecule type" value="Genomic_DNA"/>
</dbReference>
<dbReference type="AlphaFoldDB" id="A0A2T0YJB2"/>
<gene>
    <name evidence="1" type="ORF">BCL67_10950</name>
</gene>
<comment type="caution">
    <text evidence="1">The sequence shown here is derived from an EMBL/GenBank/DDBJ whole genome shotgun (WGS) entry which is preliminary data.</text>
</comment>
<protein>
    <submittedName>
        <fullName evidence="1">Uncharacterized protein</fullName>
    </submittedName>
</protein>
<sequence length="76" mass="8373">MIKRRQKVTVDNDVSYFCAGTTDPQTMSDAGETSRILEGVVWTSELGHIEETLVALAPNSQLTWDTQAELPPRPVA</sequence>
<name>A0A2T0YJB2_9MICC</name>
<reference evidence="1 2" key="1">
    <citation type="submission" date="2018-03" db="EMBL/GenBank/DDBJ databases">
        <title>Comparative analysis of microorganisms from saline springs in Andes Mountain Range, Colombia.</title>
        <authorList>
            <person name="Rubin E."/>
        </authorList>
    </citation>
    <scope>NUCLEOTIDE SEQUENCE [LARGE SCALE GENOMIC DNA]</scope>
    <source>
        <strain evidence="1 2">CG 35</strain>
    </source>
</reference>